<keyword evidence="2" id="KW-0067">ATP-binding</keyword>
<dbReference type="HOGENOM" id="CLU_326468_0_0_7"/>
<gene>
    <name evidence="2" type="ordered locus">HBZC1_00220</name>
</gene>
<accession>F8KQK4</accession>
<sequence length="882" mass="103774">MHYIIYGILIWIGLEFAGVILGFILIVLCKIFFFVLEKTLDIWLFLSPKKEQKPPKDVENKLIEGKIKGIDRNKADKKDIDIKYKGAGMGKSKKPMGFYELKRYLLIQREGCLTWMAEHAYKNFGWVALKPLHQAQGSRIPWDRLTDDCDSYILEGGEELEWLQKYPYRAYYFFEDICKERQTAQRLIVFKDSTEVVDFLLNLYRPYAHFDPKFSQHQIMANADLEIQKEKNMAKSLYKKALQSWSHAFESTLNKICTKTHSQVTIPLNSLPFFPKMLAPVLEKYRQEHSFVFQATYKAPIYLPKFDPEILRTSLSKSLKLWQDHLEECMDNLVPPQRKPKFKRKVRKQLAKLCFAQHHGLITAEIIEHFKLHDPEDPEAIKAVAQVYIAQNFPSCKDKIAIPEESEYFALRRFMLNDQKHYYMEQALWVWAYQRLLEIFDNSLESREIQDQLLARLSPTQADEFEQAFYENLEQKQELAIWSLIEHLAFPLAILQQDNQVVIAKNPHFKPANFLNQSAHHRDILRLLFFFGRVLSEGNVSQLLQMHRDIIPLYPHVSKEMGFHALKIYLLQQKAGCLCWIADQAYKNFGWVSLNHEQQAQGAHIAWEYMTEEQIYQRQEAHYFFAGIYAQRHAKQRRINFQNAQEVIAFLVELFKPFAIHDPNHVYHLSAAHDTMQYVDVDMEHFGARLYEEILKEWEPDFIDSLEKALKQTPTHATIATSDLSFLTKETELALEKYCQGDNYIFQTTYTPPSVLPSFDRSILAFNLKEILRIEQGALAGVVDHLARPKNNPTLKRKTRKQIAKLRLQETYGILTPNDFKNFHLDYPKAKSFLNKHRFKYQGQECYYFEYALNIWVLQRLLEIFEGSIAMQEVLSMPSWHA</sequence>
<dbReference type="AlphaFoldDB" id="F8KQK4"/>
<keyword evidence="1" id="KW-1133">Transmembrane helix</keyword>
<dbReference type="GO" id="GO:0008233">
    <property type="term" value="F:peptidase activity"/>
    <property type="evidence" value="ECO:0007669"/>
    <property type="project" value="UniProtKB-KW"/>
</dbReference>
<dbReference type="GO" id="GO:0006508">
    <property type="term" value="P:proteolysis"/>
    <property type="evidence" value="ECO:0007669"/>
    <property type="project" value="UniProtKB-KW"/>
</dbReference>
<reference evidence="2 3" key="1">
    <citation type="journal article" date="2011" name="J. Bacteriol.">
        <title>Genome sequence of Helicobacter bizzozeronii strain CIII-1, an isolate from human gastric mucosa.</title>
        <authorList>
            <person name="Schott T."/>
            <person name="Rossi M."/>
            <person name="Hanninen M.L."/>
        </authorList>
    </citation>
    <scope>NUCLEOTIDE SEQUENCE [LARGE SCALE GENOMIC DNA]</scope>
    <source>
        <strain evidence="2 3">CIII-1</strain>
    </source>
</reference>
<keyword evidence="1" id="KW-0812">Transmembrane</keyword>
<evidence type="ECO:0000256" key="1">
    <source>
        <dbReference type="SAM" id="Phobius"/>
    </source>
</evidence>
<dbReference type="Proteomes" id="UP000008387">
    <property type="component" value="Chromosome"/>
</dbReference>
<proteinExistence type="predicted"/>
<keyword evidence="2" id="KW-0547">Nucleotide-binding</keyword>
<name>F8KQK4_HELBC</name>
<keyword evidence="2" id="KW-0378">Hydrolase</keyword>
<dbReference type="EMBL" id="FR871757">
    <property type="protein sequence ID" value="CCB79008.1"/>
    <property type="molecule type" value="Genomic_DNA"/>
</dbReference>
<dbReference type="KEGG" id="hbi:HBZC1_00220"/>
<dbReference type="GO" id="GO:0005524">
    <property type="term" value="F:ATP binding"/>
    <property type="evidence" value="ECO:0007669"/>
    <property type="project" value="UniProtKB-KW"/>
</dbReference>
<protein>
    <submittedName>
        <fullName evidence="2">ATP-dependent Clp protease ATP-binding subunit ClpX</fullName>
    </submittedName>
</protein>
<evidence type="ECO:0000313" key="3">
    <source>
        <dbReference type="Proteomes" id="UP000008387"/>
    </source>
</evidence>
<dbReference type="RefSeq" id="WP_013889533.1">
    <property type="nucleotide sequence ID" value="NC_015674.1"/>
</dbReference>
<keyword evidence="2" id="KW-0645">Protease</keyword>
<organism evidence="2 3">
    <name type="scientific">Helicobacter bizzozeronii (strain CIII-1)</name>
    <dbReference type="NCBI Taxonomy" id="1002804"/>
    <lineage>
        <taxon>Bacteria</taxon>
        <taxon>Pseudomonadati</taxon>
        <taxon>Campylobacterota</taxon>
        <taxon>Epsilonproteobacteria</taxon>
        <taxon>Campylobacterales</taxon>
        <taxon>Helicobacteraceae</taxon>
        <taxon>Helicobacter</taxon>
    </lineage>
</organism>
<feature type="transmembrane region" description="Helical" evidence="1">
    <location>
        <begin position="12"/>
        <end position="36"/>
    </location>
</feature>
<keyword evidence="3" id="KW-1185">Reference proteome</keyword>
<keyword evidence="1" id="KW-0472">Membrane</keyword>
<dbReference type="STRING" id="1002804.HBZC1_00220"/>
<evidence type="ECO:0000313" key="2">
    <source>
        <dbReference type="EMBL" id="CCB79008.1"/>
    </source>
</evidence>